<sequence>MRRAALLLLCVALGAHAADVSTGAAGMLPLPAGLPQAASAAAAKVSFPMGALPRLTGSRIDLRFVPVAQVVDLIYADLLQTPYVIDPDVLADERPVSFRFDRTQGDVRSFLSTFLDSLGYAVTDRDGVAYIGKSKLSKDEADQQTFVYAPKYRDADYLSRIVAPMVKGRVAQNRSIAAPEGAKVASDVPATSAAGIVDQSADVLTFVGSSREVTMLKKLLPELDTPVSNVSVRAWVYEVTDTGNNNSAFQLALSLLDGRVGGSLNVGSVSDTDNAIRLSVGGFNAALAALNSDSRFKVLTSPNLRVRSGDTASLNVGESVPVIGSVSYPSATAAPVQSVEYQDAGVIFQVKPTVKRDAIDLHLVEEISSFVNTTTGVNNSPTKNTRKVESSFSLADGDVLLIGGLTQDQDTHANSGLSFLPRWMAGHTVSTSKTEILLMLQVQKL</sequence>
<evidence type="ECO:0000256" key="1">
    <source>
        <dbReference type="RuleBase" id="RU004003"/>
    </source>
</evidence>
<proteinExistence type="inferred from homology"/>
<dbReference type="RefSeq" id="WP_175112882.1">
    <property type="nucleotide sequence ID" value="NZ_CADIKF010000033.1"/>
</dbReference>
<evidence type="ECO:0000313" key="5">
    <source>
        <dbReference type="Proteomes" id="UP000494329"/>
    </source>
</evidence>
<reference evidence="4 5" key="1">
    <citation type="submission" date="2020-04" db="EMBL/GenBank/DDBJ databases">
        <authorList>
            <person name="De Canck E."/>
        </authorList>
    </citation>
    <scope>NUCLEOTIDE SEQUENCE [LARGE SCALE GENOMIC DNA]</scope>
    <source>
        <strain evidence="4 5">LMG 29739</strain>
    </source>
</reference>
<gene>
    <name evidence="4" type="primary">sctC_2</name>
    <name evidence="4" type="ORF">LMG29739_04035</name>
</gene>
<feature type="domain" description="Type II/III secretion system secretin-like" evidence="3">
    <location>
        <begin position="289"/>
        <end position="420"/>
    </location>
</feature>
<dbReference type="InterPro" id="IPR050810">
    <property type="entry name" value="Bact_Secretion_Sys_Channel"/>
</dbReference>
<dbReference type="EMBL" id="CADIKF010000033">
    <property type="protein sequence ID" value="CAB3763115.1"/>
    <property type="molecule type" value="Genomic_DNA"/>
</dbReference>
<organism evidence="4 5">
    <name type="scientific">Paraburkholderia solisilvae</name>
    <dbReference type="NCBI Taxonomy" id="624376"/>
    <lineage>
        <taxon>Bacteria</taxon>
        <taxon>Pseudomonadati</taxon>
        <taxon>Pseudomonadota</taxon>
        <taxon>Betaproteobacteria</taxon>
        <taxon>Burkholderiales</taxon>
        <taxon>Burkholderiaceae</taxon>
        <taxon>Paraburkholderia</taxon>
    </lineage>
</organism>
<comment type="similarity">
    <text evidence="1">Belongs to the bacterial secretin family.</text>
</comment>
<evidence type="ECO:0000256" key="2">
    <source>
        <dbReference type="SAM" id="SignalP"/>
    </source>
</evidence>
<name>A0A6J5EDI6_9BURK</name>
<dbReference type="Proteomes" id="UP000494329">
    <property type="component" value="Unassembled WGS sequence"/>
</dbReference>
<keyword evidence="5" id="KW-1185">Reference proteome</keyword>
<feature type="chain" id="PRO_5027060667" evidence="2">
    <location>
        <begin position="18"/>
        <end position="445"/>
    </location>
</feature>
<dbReference type="Pfam" id="PF00263">
    <property type="entry name" value="Secretin"/>
    <property type="match status" value="1"/>
</dbReference>
<keyword evidence="2" id="KW-0732">Signal</keyword>
<evidence type="ECO:0000313" key="4">
    <source>
        <dbReference type="EMBL" id="CAB3763115.1"/>
    </source>
</evidence>
<dbReference type="PANTHER" id="PTHR30332:SF17">
    <property type="entry name" value="TYPE IV PILIATION SYSTEM PROTEIN DR_0774-RELATED"/>
    <property type="match status" value="1"/>
</dbReference>
<protein>
    <submittedName>
        <fullName evidence="4">Type 3 secretion system secretin</fullName>
    </submittedName>
</protein>
<evidence type="ECO:0000259" key="3">
    <source>
        <dbReference type="Pfam" id="PF00263"/>
    </source>
</evidence>
<dbReference type="InterPro" id="IPR004846">
    <property type="entry name" value="T2SS/T3SS_dom"/>
</dbReference>
<feature type="signal peptide" evidence="2">
    <location>
        <begin position="1"/>
        <end position="17"/>
    </location>
</feature>
<dbReference type="AlphaFoldDB" id="A0A6J5EDI6"/>
<dbReference type="PANTHER" id="PTHR30332">
    <property type="entry name" value="PROBABLE GENERAL SECRETION PATHWAY PROTEIN D"/>
    <property type="match status" value="1"/>
</dbReference>
<dbReference type="GO" id="GO:0009306">
    <property type="term" value="P:protein secretion"/>
    <property type="evidence" value="ECO:0007669"/>
    <property type="project" value="InterPro"/>
</dbReference>
<dbReference type="GO" id="GO:0015627">
    <property type="term" value="C:type II protein secretion system complex"/>
    <property type="evidence" value="ECO:0007669"/>
    <property type="project" value="TreeGrafter"/>
</dbReference>
<accession>A0A6J5EDI6</accession>